<dbReference type="AlphaFoldDB" id="A0A6L2L2R9"/>
<gene>
    <name evidence="3" type="ORF">Tci_026432</name>
</gene>
<name>A0A6L2L2R9_TANCI</name>
<reference evidence="3" key="1">
    <citation type="journal article" date="2019" name="Sci. Rep.">
        <title>Draft genome of Tanacetum cinerariifolium, the natural source of mosquito coil.</title>
        <authorList>
            <person name="Yamashiro T."/>
            <person name="Shiraishi A."/>
            <person name="Satake H."/>
            <person name="Nakayama K."/>
        </authorList>
    </citation>
    <scope>NUCLEOTIDE SEQUENCE</scope>
</reference>
<dbReference type="InterPro" id="IPR013103">
    <property type="entry name" value="RVT_2"/>
</dbReference>
<organism evidence="3">
    <name type="scientific">Tanacetum cinerariifolium</name>
    <name type="common">Dalmatian daisy</name>
    <name type="synonym">Chrysanthemum cinerariifolium</name>
    <dbReference type="NCBI Taxonomy" id="118510"/>
    <lineage>
        <taxon>Eukaryota</taxon>
        <taxon>Viridiplantae</taxon>
        <taxon>Streptophyta</taxon>
        <taxon>Embryophyta</taxon>
        <taxon>Tracheophyta</taxon>
        <taxon>Spermatophyta</taxon>
        <taxon>Magnoliopsida</taxon>
        <taxon>eudicotyledons</taxon>
        <taxon>Gunneridae</taxon>
        <taxon>Pentapetalae</taxon>
        <taxon>asterids</taxon>
        <taxon>campanulids</taxon>
        <taxon>Asterales</taxon>
        <taxon>Asteraceae</taxon>
        <taxon>Asteroideae</taxon>
        <taxon>Anthemideae</taxon>
        <taxon>Anthemidinae</taxon>
        <taxon>Tanacetum</taxon>
    </lineage>
</organism>
<evidence type="ECO:0000259" key="2">
    <source>
        <dbReference type="Pfam" id="PF07727"/>
    </source>
</evidence>
<proteinExistence type="predicted"/>
<dbReference type="Pfam" id="PF14223">
    <property type="entry name" value="Retrotran_gag_2"/>
    <property type="match status" value="1"/>
</dbReference>
<evidence type="ECO:0000313" key="3">
    <source>
        <dbReference type="EMBL" id="GEU54454.1"/>
    </source>
</evidence>
<dbReference type="EMBL" id="BKCJ010003334">
    <property type="protein sequence ID" value="GEU54454.1"/>
    <property type="molecule type" value="Genomic_DNA"/>
</dbReference>
<evidence type="ECO:0000256" key="1">
    <source>
        <dbReference type="SAM" id="MobiDB-lite"/>
    </source>
</evidence>
<dbReference type="Pfam" id="PF07727">
    <property type="entry name" value="RVT_2"/>
    <property type="match status" value="1"/>
</dbReference>
<feature type="compositionally biased region" description="Basic and acidic residues" evidence="1">
    <location>
        <begin position="804"/>
        <end position="814"/>
    </location>
</feature>
<sequence>MIPLRQKNSLAKYMILSGADNRPPMLNKHLYDSWKSIIELYMQNKEHGRMRLESVENGPLIWPVVEENGVTKTKKYAALSAAEKTQVDCDIKATNIILQGTSLTKQEKECKLYDAFDKFTHVKGESLHKYYLRFTQLINDMNIYNMKMEQFQVNTKFLNSLPPEWSKFVTDVKLVKDLHTTNFDQLHAYLEQHELYENEVHLLRERNQDLLAFVTVDLDTYDFNCNDISNSKAVLMANISNYGSNVISEPQVFNDNIHKQALGYQNSFYLKKAQWIKPTFYDGIVISNKHVAIPVIDNEETLILEEVSLSKLSEKEKDPEAIKRKISNKPIDYVKLNKLYEDFGKRFVSQQELSADEDFWYHMLNPSTKSSDALPVKIESPKELPTVSLVNESLKKLKLHLANFDKVVKIRTTPNARTEGEWGFEHTKVVFNNEIISFLKSLKDIFNVFDKDLLNEIMKELLEYVRDTCPNAIKLKEKKVVVIPKNKVKKVRFAEPLTSSSNINQVESSTTLDSNTYVLSPTGLKCSTSNYRSKPTCNKKNDRISRAPSRNMRNKVEALSRKVNKKNSVVKPIRDVDAKHSQLNVDSKPICATCKKFMFDGFHDMCQLDFVENVNSRAKFAKKHKKIFGNLRVIYSLKIISANIVPLKKTTSHPVETQKSELKVYSRKPKNVENVGSSKKAKIVESKNANHLEPNHTWGSNATSILLSSFLVMTACSLGKSKKSSHQPKVEDTNQEKLYLLHMDLCGPMHVASVNGKRKPDLSLFYVFGALCYPTNDNDNLGKLDATADIGFEESPKTPSFYDDPLHESLHEDSTSQGSSSNVKTDEFGGVLKNKARLVAQGFRQEEGIDFEESFASVARIEAIRIFVANVAHKNMTIYQMDVKMDFLNSEPKEEVYVSQPERFVDLDNRSHVYKLKKAYYGLKQAPRTWYDMLLSFLISQHFSKCAVDPTFFTRQAGNDLLLVQIYVDDIIFASTNTTMCNEFANQMTTKFKMSMMGKMSFFLGLQIS</sequence>
<accession>A0A6L2L2R9</accession>
<comment type="caution">
    <text evidence="3">The sequence shown here is derived from an EMBL/GenBank/DDBJ whole genome shotgun (WGS) entry which is preliminary data.</text>
</comment>
<feature type="domain" description="Reverse transcriptase Ty1/copia-type" evidence="2">
    <location>
        <begin position="826"/>
        <end position="1008"/>
    </location>
</feature>
<protein>
    <submittedName>
        <fullName evidence="3">Copia protein</fullName>
    </submittedName>
</protein>
<feature type="region of interest" description="Disordered" evidence="1">
    <location>
        <begin position="801"/>
        <end position="826"/>
    </location>
</feature>